<dbReference type="InterPro" id="IPR006657">
    <property type="entry name" value="MoPterin_dinucl-bd_dom"/>
</dbReference>
<evidence type="ECO:0000256" key="6">
    <source>
        <dbReference type="ARBA" id="ARBA00023004"/>
    </source>
</evidence>
<dbReference type="Gene3D" id="2.40.40.20">
    <property type="match status" value="1"/>
</dbReference>
<dbReference type="Gene3D" id="3.40.228.10">
    <property type="entry name" value="Dimethylsulfoxide Reductase, domain 2"/>
    <property type="match status" value="1"/>
</dbReference>
<reference evidence="13 14" key="1">
    <citation type="submission" date="2020-12" db="EMBL/GenBank/DDBJ databases">
        <title>Geomonas sp. Red259, isolated from paddy soil.</title>
        <authorList>
            <person name="Xu Z."/>
            <person name="Zhang Z."/>
            <person name="Masuda Y."/>
            <person name="Itoh H."/>
            <person name="Senoo K."/>
        </authorList>
    </citation>
    <scope>NUCLEOTIDE SEQUENCE [LARGE SCALE GENOMIC DNA]</scope>
    <source>
        <strain evidence="13 14">Red259</strain>
    </source>
</reference>
<feature type="domain" description="4Fe-4S His(Cys)3-ligated-type" evidence="12">
    <location>
        <begin position="78"/>
        <end position="117"/>
    </location>
</feature>
<evidence type="ECO:0000256" key="4">
    <source>
        <dbReference type="ARBA" id="ARBA00022723"/>
    </source>
</evidence>
<evidence type="ECO:0000256" key="3">
    <source>
        <dbReference type="ARBA" id="ARBA00022714"/>
    </source>
</evidence>
<keyword evidence="6" id="KW-0408">Iron</keyword>
<dbReference type="PROSITE" id="PS51379">
    <property type="entry name" value="4FE4S_FER_2"/>
    <property type="match status" value="1"/>
</dbReference>
<dbReference type="Pfam" id="PF10588">
    <property type="entry name" value="NADH-G_4Fe-4S_3"/>
    <property type="match status" value="1"/>
</dbReference>
<dbReference type="Proteomes" id="UP000641025">
    <property type="component" value="Unassembled WGS sequence"/>
</dbReference>
<evidence type="ECO:0000256" key="1">
    <source>
        <dbReference type="ARBA" id="ARBA00001966"/>
    </source>
</evidence>
<comment type="cofactor">
    <cofactor evidence="1">
        <name>[4Fe-4S] cluster</name>
        <dbReference type="ChEBI" id="CHEBI:49883"/>
    </cofactor>
</comment>
<dbReference type="Pfam" id="PF00384">
    <property type="entry name" value="Molybdopterin"/>
    <property type="match status" value="1"/>
</dbReference>
<protein>
    <submittedName>
        <fullName evidence="13">Molybdopterin-dependent oxidoreductase</fullName>
    </submittedName>
</protein>
<dbReference type="InterPro" id="IPR050123">
    <property type="entry name" value="Prok_molybdopt-oxidoreductase"/>
</dbReference>
<dbReference type="Pfam" id="PF01568">
    <property type="entry name" value="Molydop_binding"/>
    <property type="match status" value="1"/>
</dbReference>
<dbReference type="InterPro" id="IPR017900">
    <property type="entry name" value="4Fe4S_Fe_S_CS"/>
</dbReference>
<dbReference type="PROSITE" id="PS00641">
    <property type="entry name" value="COMPLEX1_75K_1"/>
    <property type="match status" value="1"/>
</dbReference>
<dbReference type="InterPro" id="IPR006656">
    <property type="entry name" value="Mopterin_OxRdtase"/>
</dbReference>
<dbReference type="PROSITE" id="PS51669">
    <property type="entry name" value="4FE4S_MOW_BIS_MGD"/>
    <property type="match status" value="1"/>
</dbReference>
<dbReference type="PROSITE" id="PS00198">
    <property type="entry name" value="4FE4S_FER_1"/>
    <property type="match status" value="1"/>
</dbReference>
<dbReference type="PROSITE" id="PS51839">
    <property type="entry name" value="4FE4S_HC3"/>
    <property type="match status" value="1"/>
</dbReference>
<dbReference type="PROSITE" id="PS00642">
    <property type="entry name" value="COMPLEX1_75K_2"/>
    <property type="match status" value="1"/>
</dbReference>
<dbReference type="InterPro" id="IPR054351">
    <property type="entry name" value="NADH_UbQ_OxRdtase_ferredoxin"/>
</dbReference>
<evidence type="ECO:0000259" key="12">
    <source>
        <dbReference type="PROSITE" id="PS51839"/>
    </source>
</evidence>
<dbReference type="InterPro" id="IPR001041">
    <property type="entry name" value="2Fe-2S_ferredoxin-type"/>
</dbReference>
<dbReference type="PANTHER" id="PTHR43105:SF9">
    <property type="entry name" value="NADPH-FE(3+) OXIDOREDUCTASE SUBUNIT ALPHA"/>
    <property type="match status" value="1"/>
</dbReference>
<dbReference type="Gene3D" id="3.10.20.740">
    <property type="match status" value="1"/>
</dbReference>
<feature type="domain" description="4Fe-4S Mo/W bis-MGD-type" evidence="11">
    <location>
        <begin position="215"/>
        <end position="270"/>
    </location>
</feature>
<sequence>MVSLTIDGKSVQVEKGTTILEAAATVGITIPTLCWLKKVSPTGACRVCAVEVAGVERTMTACNTPVKEGIEVTTDTPALREARRKIMELMLVNHPLDCPVCDAGGECDLQDSCYALNATKQDYSAILERKAIRYDWPLIESDPNRCILCEKCVKVDHEIVGCDAIEVVNKGEDAIIDTVDGKPLNCEFCGNCVAACPTGALITKPFKFKGRPWTFNRIPSVCAFCGAGCQIDYHAKDGRVERVTSEDTSYNNGNLCINGRFGYRYLHSTERLADPLLRGDSGALAKTDWDTALGTAAAKLKEIVARDGGKAVAGLGSPRLTNEESFLFRKLFSEGLGSSNLDSEAGLGFAQAQAQMQRRFGFTGASKQLDALDEAQAILVFGCDLNAEATGAEYRVIKAATKKDARLVLVNMRDVKLRKFSNAHLKHLPGTELQVVYALMKGLVEAGVALPAGSESIKDGLAQLSMDELCQQAGVTVAAVENAVRQLAGMTRVAIVFGADLIRSADASAKIAALADLAVLTGSASEQGGGIFPIDAKNNTVGMLDMGVTPGADGKDIWGIVEGIEQGSIKALYLLGCDLSGLPDNQRIRKALGKLELLVVQDVFQGDSLDYAHVVLPAGAAAEKSGSFTSLDNRVQAIYKAVDAPGQAKEDWVILADLYGRLTGSVQRITPAGVMEEIKVSAKGYQPFDGSRNGVIKGGTAARNDAPLAPIAKPAAPARPKFQLLVGPIGFHNGTSTTRSDANLDVAPAGFVELHPADATALGVAEGASVKLSSGTGALTAAARISDKLQPGLLFAPAHFRDLNANALLKGNCNLVEVKVEKA</sequence>
<evidence type="ECO:0000313" key="13">
    <source>
        <dbReference type="EMBL" id="MBJ6799588.1"/>
    </source>
</evidence>
<evidence type="ECO:0000313" key="14">
    <source>
        <dbReference type="Proteomes" id="UP000641025"/>
    </source>
</evidence>
<feature type="domain" description="4Fe-4S ferredoxin-type" evidence="10">
    <location>
        <begin position="172"/>
        <end position="206"/>
    </location>
</feature>
<dbReference type="PROSITE" id="PS51085">
    <property type="entry name" value="2FE2S_FER_2"/>
    <property type="match status" value="1"/>
</dbReference>
<keyword evidence="2" id="KW-0004">4Fe-4S</keyword>
<feature type="domain" description="2Fe-2S ferredoxin-type" evidence="9">
    <location>
        <begin position="1"/>
        <end position="78"/>
    </location>
</feature>
<dbReference type="Pfam" id="PF13510">
    <property type="entry name" value="Fer2_4"/>
    <property type="match status" value="1"/>
</dbReference>
<evidence type="ECO:0000256" key="5">
    <source>
        <dbReference type="ARBA" id="ARBA00023002"/>
    </source>
</evidence>
<keyword evidence="7" id="KW-0411">Iron-sulfur</keyword>
<dbReference type="Pfam" id="PF22117">
    <property type="entry name" value="Fer4_Nqo3"/>
    <property type="match status" value="1"/>
</dbReference>
<dbReference type="InterPro" id="IPR000283">
    <property type="entry name" value="NADH_UbQ_OxRdtase_75kDa_su_CS"/>
</dbReference>
<dbReference type="RefSeq" id="WP_199394099.1">
    <property type="nucleotide sequence ID" value="NZ_JAEMHK010000003.1"/>
</dbReference>
<dbReference type="InterPro" id="IPR019574">
    <property type="entry name" value="NADH_UbQ_OxRdtase_Gsu_4Fe4S-bd"/>
</dbReference>
<evidence type="ECO:0000256" key="2">
    <source>
        <dbReference type="ARBA" id="ARBA00022485"/>
    </source>
</evidence>
<keyword evidence="5" id="KW-0560">Oxidoreductase</keyword>
<keyword evidence="14" id="KW-1185">Reference proteome</keyword>
<dbReference type="InterPro" id="IPR017896">
    <property type="entry name" value="4Fe4S_Fe-S-bd"/>
</dbReference>
<dbReference type="Gene3D" id="2.20.25.90">
    <property type="entry name" value="ADC-like domains"/>
    <property type="match status" value="1"/>
</dbReference>
<organism evidence="13 14">
    <name type="scientific">Geomonas propionica</name>
    <dbReference type="NCBI Taxonomy" id="2798582"/>
    <lineage>
        <taxon>Bacteria</taxon>
        <taxon>Pseudomonadati</taxon>
        <taxon>Thermodesulfobacteriota</taxon>
        <taxon>Desulfuromonadia</taxon>
        <taxon>Geobacterales</taxon>
        <taxon>Geobacteraceae</taxon>
        <taxon>Geomonas</taxon>
    </lineage>
</organism>
<keyword evidence="4" id="KW-0479">Metal-binding</keyword>
<dbReference type="SUPFAM" id="SSF54292">
    <property type="entry name" value="2Fe-2S ferredoxin-like"/>
    <property type="match status" value="1"/>
</dbReference>
<evidence type="ECO:0000259" key="9">
    <source>
        <dbReference type="PROSITE" id="PS51085"/>
    </source>
</evidence>
<dbReference type="InterPro" id="IPR006963">
    <property type="entry name" value="Mopterin_OxRdtase_4Fe-4S_dom"/>
</dbReference>
<dbReference type="InterPro" id="IPR036010">
    <property type="entry name" value="2Fe-2S_ferredoxin-like_sf"/>
</dbReference>
<evidence type="ECO:0000256" key="8">
    <source>
        <dbReference type="ARBA" id="ARBA00034078"/>
    </source>
</evidence>
<proteinExistence type="predicted"/>
<dbReference type="SUPFAM" id="SSF54862">
    <property type="entry name" value="4Fe-4S ferredoxins"/>
    <property type="match status" value="1"/>
</dbReference>
<gene>
    <name evidence="13" type="ORF">JFN90_05505</name>
</gene>
<dbReference type="EMBL" id="JAEMHK010000003">
    <property type="protein sequence ID" value="MBJ6799588.1"/>
    <property type="molecule type" value="Genomic_DNA"/>
</dbReference>
<dbReference type="PANTHER" id="PTHR43105">
    <property type="entry name" value="RESPIRATORY NITRATE REDUCTASE"/>
    <property type="match status" value="1"/>
</dbReference>
<comment type="caution">
    <text evidence="13">The sequence shown here is derived from an EMBL/GenBank/DDBJ whole genome shotgun (WGS) entry which is preliminary data.</text>
</comment>
<dbReference type="SUPFAM" id="SSF53706">
    <property type="entry name" value="Formate dehydrogenase/DMSO reductase, domains 1-3"/>
    <property type="match status" value="1"/>
</dbReference>
<dbReference type="CDD" id="cd00207">
    <property type="entry name" value="fer2"/>
    <property type="match status" value="1"/>
</dbReference>
<comment type="cofactor">
    <cofactor evidence="8">
        <name>[2Fe-2S] cluster</name>
        <dbReference type="ChEBI" id="CHEBI:190135"/>
    </cofactor>
</comment>
<evidence type="ECO:0000256" key="7">
    <source>
        <dbReference type="ARBA" id="ARBA00023014"/>
    </source>
</evidence>
<dbReference type="Gene3D" id="3.40.50.740">
    <property type="match status" value="2"/>
</dbReference>
<dbReference type="Gene3D" id="3.30.70.20">
    <property type="match status" value="1"/>
</dbReference>
<dbReference type="InterPro" id="IPR009010">
    <property type="entry name" value="Asp_de-COase-like_dom_sf"/>
</dbReference>
<evidence type="ECO:0000259" key="10">
    <source>
        <dbReference type="PROSITE" id="PS51379"/>
    </source>
</evidence>
<accession>A0ABS0YNU3</accession>
<dbReference type="SUPFAM" id="SSF50692">
    <property type="entry name" value="ADC-like"/>
    <property type="match status" value="1"/>
</dbReference>
<evidence type="ECO:0000259" key="11">
    <source>
        <dbReference type="PROSITE" id="PS51669"/>
    </source>
</evidence>
<dbReference type="SMART" id="SM00926">
    <property type="entry name" value="Molybdop_Fe4S4"/>
    <property type="match status" value="1"/>
</dbReference>
<dbReference type="SMART" id="SM00929">
    <property type="entry name" value="NADH-G_4Fe-4S_3"/>
    <property type="match status" value="1"/>
</dbReference>
<dbReference type="Pfam" id="PF04879">
    <property type="entry name" value="Molybdop_Fe4S4"/>
    <property type="match status" value="1"/>
</dbReference>
<keyword evidence="3" id="KW-0001">2Fe-2S</keyword>
<name>A0ABS0YNU3_9BACT</name>